<keyword evidence="2" id="KW-1185">Reference proteome</keyword>
<protein>
    <recommendedName>
        <fullName evidence="3">Glycosyl hydrolase family 26</fullName>
    </recommendedName>
</protein>
<dbReference type="Proteomes" id="UP001596512">
    <property type="component" value="Unassembled WGS sequence"/>
</dbReference>
<dbReference type="SUPFAM" id="SSF51445">
    <property type="entry name" value="(Trans)glycosidases"/>
    <property type="match status" value="1"/>
</dbReference>
<dbReference type="EMBL" id="JBHTEY010000004">
    <property type="protein sequence ID" value="MFC7614534.1"/>
    <property type="molecule type" value="Genomic_DNA"/>
</dbReference>
<sequence>MGPRLDRRGPCRRPHVLALHSVYDDAWYAPDHPFHPTDAVTIGDLTTVHSWVFNGVSRLDGPLGPATTSHADYLVSLAASTAPDRAVWLQEVGAPRPDIPEEHAEEFVRTTLDTVAPNPALWGVTWWCSHDIDRALLDFPAREYDLGLFTVDHQPKPAARALAAFARSQPTPVTAPALECPVDLLSEPHRRAEVAPGSPFHTEWVRRRQAGPVGIVSGERVSRAG</sequence>
<dbReference type="InterPro" id="IPR017853">
    <property type="entry name" value="GH"/>
</dbReference>
<evidence type="ECO:0000313" key="1">
    <source>
        <dbReference type="EMBL" id="MFC7614534.1"/>
    </source>
</evidence>
<comment type="caution">
    <text evidence="1">The sequence shown here is derived from an EMBL/GenBank/DDBJ whole genome shotgun (WGS) entry which is preliminary data.</text>
</comment>
<proteinExistence type="predicted"/>
<reference evidence="2" key="1">
    <citation type="journal article" date="2019" name="Int. J. Syst. Evol. Microbiol.">
        <title>The Global Catalogue of Microorganisms (GCM) 10K type strain sequencing project: providing services to taxonomists for standard genome sequencing and annotation.</title>
        <authorList>
            <consortium name="The Broad Institute Genomics Platform"/>
            <consortium name="The Broad Institute Genome Sequencing Center for Infectious Disease"/>
            <person name="Wu L."/>
            <person name="Ma J."/>
        </authorList>
    </citation>
    <scope>NUCLEOTIDE SEQUENCE [LARGE SCALE GENOMIC DNA]</scope>
    <source>
        <strain evidence="2">JCM 17695</strain>
    </source>
</reference>
<evidence type="ECO:0000313" key="2">
    <source>
        <dbReference type="Proteomes" id="UP001596512"/>
    </source>
</evidence>
<name>A0ABW2TN08_9PSEU</name>
<gene>
    <name evidence="1" type="ORF">ACFQV2_14370</name>
</gene>
<dbReference type="Gene3D" id="3.20.20.80">
    <property type="entry name" value="Glycosidases"/>
    <property type="match status" value="1"/>
</dbReference>
<evidence type="ECO:0008006" key="3">
    <source>
        <dbReference type="Google" id="ProtNLM"/>
    </source>
</evidence>
<organism evidence="1 2">
    <name type="scientific">Actinokineospora soli</name>
    <dbReference type="NCBI Taxonomy" id="1048753"/>
    <lineage>
        <taxon>Bacteria</taxon>
        <taxon>Bacillati</taxon>
        <taxon>Actinomycetota</taxon>
        <taxon>Actinomycetes</taxon>
        <taxon>Pseudonocardiales</taxon>
        <taxon>Pseudonocardiaceae</taxon>
        <taxon>Actinokineospora</taxon>
    </lineage>
</organism>
<accession>A0ABW2TN08</accession>